<keyword evidence="6 11" id="KW-0067">ATP-binding</keyword>
<dbReference type="CDD" id="cd01746">
    <property type="entry name" value="GATase1_CTP_Synthase"/>
    <property type="match status" value="1"/>
</dbReference>
<comment type="pathway">
    <text evidence="1 11">Pyrimidine metabolism; CTP biosynthesis via de novo pathway; CTP from UDP: step 2/2.</text>
</comment>
<evidence type="ECO:0000256" key="1">
    <source>
        <dbReference type="ARBA" id="ARBA00005171"/>
    </source>
</evidence>
<dbReference type="Pfam" id="PF00117">
    <property type="entry name" value="GATase"/>
    <property type="match status" value="1"/>
</dbReference>
<dbReference type="GO" id="GO:0019856">
    <property type="term" value="P:pyrimidine nucleobase biosynthetic process"/>
    <property type="evidence" value="ECO:0007669"/>
    <property type="project" value="TreeGrafter"/>
</dbReference>
<dbReference type="InterPro" id="IPR004468">
    <property type="entry name" value="CTP_synthase"/>
</dbReference>
<evidence type="ECO:0000256" key="4">
    <source>
        <dbReference type="ARBA" id="ARBA00022723"/>
    </source>
</evidence>
<comment type="catalytic activity">
    <reaction evidence="11">
        <text>L-glutamine + H2O = L-glutamate + NH4(+)</text>
        <dbReference type="Rhea" id="RHEA:15889"/>
        <dbReference type="ChEBI" id="CHEBI:15377"/>
        <dbReference type="ChEBI" id="CHEBI:28938"/>
        <dbReference type="ChEBI" id="CHEBI:29985"/>
        <dbReference type="ChEBI" id="CHEBI:58359"/>
    </reaction>
</comment>
<dbReference type="SUPFAM" id="SSF52540">
    <property type="entry name" value="P-loop containing nucleoside triphosphate hydrolases"/>
    <property type="match status" value="1"/>
</dbReference>
<dbReference type="Proteomes" id="UP000320390">
    <property type="component" value="Chromosome"/>
</dbReference>
<dbReference type="PROSITE" id="PS51273">
    <property type="entry name" value="GATASE_TYPE_1"/>
    <property type="match status" value="1"/>
</dbReference>
<evidence type="ECO:0000256" key="9">
    <source>
        <dbReference type="ARBA" id="ARBA00022975"/>
    </source>
</evidence>
<dbReference type="NCBIfam" id="NF003792">
    <property type="entry name" value="PRK05380.1"/>
    <property type="match status" value="1"/>
</dbReference>
<dbReference type="AlphaFoldDB" id="A0A518EUJ6"/>
<dbReference type="GO" id="GO:0044210">
    <property type="term" value="P:'de novo' CTP biosynthetic process"/>
    <property type="evidence" value="ECO:0007669"/>
    <property type="project" value="UniProtKB-UniRule"/>
</dbReference>
<dbReference type="PANTHER" id="PTHR11550:SF0">
    <property type="entry name" value="CTP SYNTHASE-RELATED"/>
    <property type="match status" value="1"/>
</dbReference>
<dbReference type="SUPFAM" id="SSF52317">
    <property type="entry name" value="Class I glutamine amidotransferase-like"/>
    <property type="match status" value="1"/>
</dbReference>
<dbReference type="Pfam" id="PF06418">
    <property type="entry name" value="CTP_synth_N"/>
    <property type="match status" value="1"/>
</dbReference>
<gene>
    <name evidence="11 14" type="primary">pyrG</name>
    <name evidence="14" type="ORF">Poly30_33100</name>
</gene>
<dbReference type="InterPro" id="IPR033828">
    <property type="entry name" value="GATase1_CTP_Synthase"/>
</dbReference>
<dbReference type="InterPro" id="IPR029062">
    <property type="entry name" value="Class_I_gatase-like"/>
</dbReference>
<dbReference type="InterPro" id="IPR027417">
    <property type="entry name" value="P-loop_NTPase"/>
</dbReference>
<feature type="domain" description="CTP synthase N-terminal" evidence="13">
    <location>
        <begin position="3"/>
        <end position="268"/>
    </location>
</feature>
<comment type="caution">
    <text evidence="11">Lacks conserved residue(s) required for the propagation of feature annotation.</text>
</comment>
<comment type="subunit">
    <text evidence="11">Homotetramer.</text>
</comment>
<dbReference type="RefSeq" id="WP_145199276.1">
    <property type="nucleotide sequence ID" value="NZ_CP036434.1"/>
</dbReference>
<feature type="binding site" evidence="11">
    <location>
        <position position="224"/>
    </location>
    <ligand>
        <name>CTP</name>
        <dbReference type="ChEBI" id="CHEBI:37563"/>
        <note>allosteric inhibitor</note>
    </ligand>
</feature>
<proteinExistence type="inferred from homology"/>
<evidence type="ECO:0000256" key="3">
    <source>
        <dbReference type="ARBA" id="ARBA00022598"/>
    </source>
</evidence>
<comment type="miscellaneous">
    <text evidence="11">CTPSs have evolved a hybrid strategy for distinguishing between UTP and CTP. The overlapping regions of the product feedback inhibitory and substrate sites recognize a common feature in both compounds, the triphosphate moiety. To differentiate isosteric substrate and product pyrimidine rings, an additional pocket far from the expected kinase/ligase catalytic site, specifically recognizes the cytosine and ribose portions of the product inhibitor.</text>
</comment>
<feature type="binding site" evidence="11">
    <location>
        <begin position="385"/>
        <end position="388"/>
    </location>
    <ligand>
        <name>L-glutamine</name>
        <dbReference type="ChEBI" id="CHEBI:58359"/>
    </ligand>
</feature>
<dbReference type="Gene3D" id="3.40.50.300">
    <property type="entry name" value="P-loop containing nucleotide triphosphate hydrolases"/>
    <property type="match status" value="1"/>
</dbReference>
<keyword evidence="9 11" id="KW-0665">Pyrimidine biosynthesis</keyword>
<feature type="binding site" evidence="11">
    <location>
        <begin position="14"/>
        <end position="19"/>
    </location>
    <ligand>
        <name>ATP</name>
        <dbReference type="ChEBI" id="CHEBI:30616"/>
    </ligand>
</feature>
<comment type="similarity">
    <text evidence="2 11">Belongs to the CTP synthase family.</text>
</comment>
<accession>A0A518EUJ6</accession>
<feature type="binding site" evidence="11">
    <location>
        <position position="13"/>
    </location>
    <ligand>
        <name>UTP</name>
        <dbReference type="ChEBI" id="CHEBI:46398"/>
    </ligand>
</feature>
<keyword evidence="8 11" id="KW-0315">Glutamine amidotransferase</keyword>
<dbReference type="GO" id="GO:0003883">
    <property type="term" value="F:CTP synthase activity"/>
    <property type="evidence" value="ECO:0007669"/>
    <property type="project" value="UniProtKB-UniRule"/>
</dbReference>
<feature type="binding site" evidence="11">
    <location>
        <position position="13"/>
    </location>
    <ligand>
        <name>CTP</name>
        <dbReference type="ChEBI" id="CHEBI:37563"/>
        <note>allosteric inhibitor</note>
    </ligand>
</feature>
<evidence type="ECO:0000256" key="8">
    <source>
        <dbReference type="ARBA" id="ARBA00022962"/>
    </source>
</evidence>
<feature type="binding site" evidence="11">
    <location>
        <position position="71"/>
    </location>
    <ligand>
        <name>ATP</name>
        <dbReference type="ChEBI" id="CHEBI:30616"/>
    </ligand>
</feature>
<dbReference type="GO" id="GO:0004359">
    <property type="term" value="F:glutaminase activity"/>
    <property type="evidence" value="ECO:0007669"/>
    <property type="project" value="RHEA"/>
</dbReference>
<dbReference type="EC" id="6.3.4.2" evidence="11"/>
<sequence length="554" mass="60855">MPKHIFITGGVVSSLGKGLTSAAIGMILERQGLKVSMQKLDPYINVDPGTMSPFQHGEVYVTDDGAETDLDLGHYERFTHARLTKASNFTTGKIYSSVIEKERRGDYLGKTVQVIPHITDALKEAIVAGVTDADVDVAITEIGGTVGDIESLPFLEAVRQFALDRPRGEVMFIHLTLLPYLRASGELKTKPTQQSVGKLREIGIQPDVLICRTEVPMDQDMFKKISLFCNVRPEAVIEERDVDFSIYEVPMDLTKAGIDRLIAHHLGLRLDGPTPFGDWADMIERIRAIDKTVEIGIVGKYVELHDAYKSIYEALSHAGIAHDVEIKLRKISAETIDSAEAASRLLEGVHGVLVPGGFGERGLEGKIRAIRWARESKVPFFGICLGMQCAVIEYARNVLGLDGAHTLEHSPLTKHPVISLMDDQEGVPKGGTMRLGAYACDLTEGSLARKLYGDDLIDERHRHRFEFNNAYREAFEASDMNLSGTNPERDLVEIVEIPDHPFFIGVQFHPEFKSRPLTPQPVFSGFVAAAKALSVDQLPRAAGGSAKPAAVAHS</sequence>
<keyword evidence="3 11" id="KW-0436">Ligase</keyword>
<evidence type="ECO:0000256" key="5">
    <source>
        <dbReference type="ARBA" id="ARBA00022741"/>
    </source>
</evidence>
<feature type="binding site" evidence="11">
    <location>
        <position position="408"/>
    </location>
    <ligand>
        <name>L-glutamine</name>
        <dbReference type="ChEBI" id="CHEBI:58359"/>
    </ligand>
</feature>
<dbReference type="GO" id="GO:0042802">
    <property type="term" value="F:identical protein binding"/>
    <property type="evidence" value="ECO:0007669"/>
    <property type="project" value="TreeGrafter"/>
</dbReference>
<evidence type="ECO:0000256" key="6">
    <source>
        <dbReference type="ARBA" id="ARBA00022840"/>
    </source>
</evidence>
<reference evidence="14 15" key="1">
    <citation type="submission" date="2019-02" db="EMBL/GenBank/DDBJ databases">
        <title>Deep-cultivation of Planctomycetes and their phenomic and genomic characterization uncovers novel biology.</title>
        <authorList>
            <person name="Wiegand S."/>
            <person name="Jogler M."/>
            <person name="Boedeker C."/>
            <person name="Pinto D."/>
            <person name="Vollmers J."/>
            <person name="Rivas-Marin E."/>
            <person name="Kohn T."/>
            <person name="Peeters S.H."/>
            <person name="Heuer A."/>
            <person name="Rast P."/>
            <person name="Oberbeckmann S."/>
            <person name="Bunk B."/>
            <person name="Jeske O."/>
            <person name="Meyerdierks A."/>
            <person name="Storesund J.E."/>
            <person name="Kallscheuer N."/>
            <person name="Luecker S."/>
            <person name="Lage O.M."/>
            <person name="Pohl T."/>
            <person name="Merkel B.J."/>
            <person name="Hornburger P."/>
            <person name="Mueller R.-W."/>
            <person name="Bruemmer F."/>
            <person name="Labrenz M."/>
            <person name="Spormann A.M."/>
            <person name="Op den Camp H."/>
            <person name="Overmann J."/>
            <person name="Amann R."/>
            <person name="Jetten M.S.M."/>
            <person name="Mascher T."/>
            <person name="Medema M.H."/>
            <person name="Devos D.P."/>
            <person name="Kaster A.-K."/>
            <person name="Ovreas L."/>
            <person name="Rohde M."/>
            <person name="Galperin M.Y."/>
            <person name="Jogler C."/>
        </authorList>
    </citation>
    <scope>NUCLEOTIDE SEQUENCE [LARGE SCALE GENOMIC DNA]</scope>
    <source>
        <strain evidence="14 15">Poly30</strain>
    </source>
</reference>
<keyword evidence="4 11" id="KW-0479">Metal-binding</keyword>
<dbReference type="GO" id="GO:0097268">
    <property type="term" value="C:cytoophidium"/>
    <property type="evidence" value="ECO:0007669"/>
    <property type="project" value="UniProtKB-ARBA"/>
</dbReference>
<feature type="binding site" evidence="11">
    <location>
        <position position="224"/>
    </location>
    <ligand>
        <name>UTP</name>
        <dbReference type="ChEBI" id="CHEBI:46398"/>
    </ligand>
</feature>
<dbReference type="FunFam" id="3.40.50.880:FF:000002">
    <property type="entry name" value="CTP synthase"/>
    <property type="match status" value="1"/>
</dbReference>
<evidence type="ECO:0000259" key="12">
    <source>
        <dbReference type="Pfam" id="PF00117"/>
    </source>
</evidence>
<feature type="binding site" evidence="11">
    <location>
        <begin position="188"/>
        <end position="193"/>
    </location>
    <ligand>
        <name>UTP</name>
        <dbReference type="ChEBI" id="CHEBI:46398"/>
    </ligand>
</feature>
<feature type="region of interest" description="Amidoligase domain" evidence="11">
    <location>
        <begin position="1"/>
        <end position="268"/>
    </location>
</feature>
<comment type="function">
    <text evidence="11">Catalyzes the ATP-dependent amination of UTP to CTP with either L-glutamine or ammonia as the source of nitrogen. Regulates intracellular CTP levels through interactions with the four ribonucleotide triphosphates.</text>
</comment>
<dbReference type="NCBIfam" id="TIGR00337">
    <property type="entry name" value="PyrG"/>
    <property type="match status" value="1"/>
</dbReference>
<evidence type="ECO:0000256" key="10">
    <source>
        <dbReference type="ARBA" id="ARBA00047781"/>
    </source>
</evidence>
<dbReference type="UniPathway" id="UPA00159">
    <property type="reaction ID" value="UER00277"/>
</dbReference>
<dbReference type="Gene3D" id="3.40.50.880">
    <property type="match status" value="1"/>
</dbReference>
<evidence type="ECO:0000256" key="2">
    <source>
        <dbReference type="ARBA" id="ARBA00007533"/>
    </source>
</evidence>
<dbReference type="PANTHER" id="PTHR11550">
    <property type="entry name" value="CTP SYNTHASE"/>
    <property type="match status" value="1"/>
</dbReference>
<feature type="active site" description="Nucleophile; for glutamine hydrolysis" evidence="11">
    <location>
        <position position="384"/>
    </location>
</feature>
<evidence type="ECO:0000259" key="13">
    <source>
        <dbReference type="Pfam" id="PF06418"/>
    </source>
</evidence>
<comment type="activity regulation">
    <text evidence="11">Allosterically activated by GTP, when glutamine is the substrate; GTP has no effect on the reaction when ammonia is the substrate. The allosteric effector GTP functions by stabilizing the protein conformation that binds the tetrahedral intermediate(s) formed during glutamine hydrolysis. Inhibited by the product CTP, via allosteric rather than competitive inhibition.</text>
</comment>
<feature type="binding site" evidence="11">
    <location>
        <position position="141"/>
    </location>
    <ligand>
        <name>Mg(2+)</name>
        <dbReference type="ChEBI" id="CHEBI:18420"/>
    </ligand>
</feature>
<feature type="active site" evidence="11">
    <location>
        <position position="511"/>
    </location>
</feature>
<dbReference type="GO" id="GO:0005829">
    <property type="term" value="C:cytosol"/>
    <property type="evidence" value="ECO:0007669"/>
    <property type="project" value="TreeGrafter"/>
</dbReference>
<evidence type="ECO:0000313" key="15">
    <source>
        <dbReference type="Proteomes" id="UP000320390"/>
    </source>
</evidence>
<dbReference type="EMBL" id="CP036434">
    <property type="protein sequence ID" value="QDV07777.1"/>
    <property type="molecule type" value="Genomic_DNA"/>
</dbReference>
<dbReference type="InterPro" id="IPR017926">
    <property type="entry name" value="GATASE"/>
</dbReference>
<organism evidence="14 15">
    <name type="scientific">Saltatorellus ferox</name>
    <dbReference type="NCBI Taxonomy" id="2528018"/>
    <lineage>
        <taxon>Bacteria</taxon>
        <taxon>Pseudomonadati</taxon>
        <taxon>Planctomycetota</taxon>
        <taxon>Planctomycetia</taxon>
        <taxon>Planctomycetia incertae sedis</taxon>
        <taxon>Saltatorellus</taxon>
    </lineage>
</organism>
<keyword evidence="7 11" id="KW-0460">Magnesium</keyword>
<feature type="binding site" evidence="11">
    <location>
        <position position="71"/>
    </location>
    <ligand>
        <name>Mg(2+)</name>
        <dbReference type="ChEBI" id="CHEBI:18420"/>
    </ligand>
</feature>
<feature type="active site" evidence="11">
    <location>
        <position position="509"/>
    </location>
</feature>
<dbReference type="OrthoDB" id="9801107at2"/>
<evidence type="ECO:0000256" key="11">
    <source>
        <dbReference type="HAMAP-Rule" id="MF_01227"/>
    </source>
</evidence>
<feature type="domain" description="Glutamine amidotransferase" evidence="12">
    <location>
        <begin position="304"/>
        <end position="528"/>
    </location>
</feature>
<comment type="catalytic activity">
    <reaction evidence="10 11">
        <text>UTP + L-glutamine + ATP + H2O = CTP + L-glutamate + ADP + phosphate + 2 H(+)</text>
        <dbReference type="Rhea" id="RHEA:26426"/>
        <dbReference type="ChEBI" id="CHEBI:15377"/>
        <dbReference type="ChEBI" id="CHEBI:15378"/>
        <dbReference type="ChEBI" id="CHEBI:29985"/>
        <dbReference type="ChEBI" id="CHEBI:30616"/>
        <dbReference type="ChEBI" id="CHEBI:37563"/>
        <dbReference type="ChEBI" id="CHEBI:43474"/>
        <dbReference type="ChEBI" id="CHEBI:46398"/>
        <dbReference type="ChEBI" id="CHEBI:58359"/>
        <dbReference type="ChEBI" id="CHEBI:456216"/>
        <dbReference type="EC" id="6.3.4.2"/>
    </reaction>
</comment>
<protein>
    <recommendedName>
        <fullName evidence="11">CTP synthase</fullName>
        <ecNumber evidence="11">6.3.4.2</ecNumber>
    </recommendedName>
    <alternativeName>
        <fullName evidence="11">Cytidine 5'-triphosphate synthase</fullName>
    </alternativeName>
    <alternativeName>
        <fullName evidence="11">Cytidine triphosphate synthetase</fullName>
        <shortName evidence="11">CTP synthetase</shortName>
        <shortName evidence="11">CTPS</shortName>
    </alternativeName>
    <alternativeName>
        <fullName evidence="11">UTP--ammonia ligase</fullName>
    </alternativeName>
</protein>
<keyword evidence="5 11" id="KW-0547">Nucleotide-binding</keyword>
<feature type="binding site" evidence="11">
    <location>
        <begin position="148"/>
        <end position="150"/>
    </location>
    <ligand>
        <name>CTP</name>
        <dbReference type="ChEBI" id="CHEBI:37563"/>
        <note>allosteric inhibitor</note>
    </ligand>
</feature>
<comment type="catalytic activity">
    <reaction evidence="11">
        <text>UTP + NH4(+) + ATP = CTP + ADP + phosphate + 2 H(+)</text>
        <dbReference type="Rhea" id="RHEA:16597"/>
        <dbReference type="ChEBI" id="CHEBI:15378"/>
        <dbReference type="ChEBI" id="CHEBI:28938"/>
        <dbReference type="ChEBI" id="CHEBI:30616"/>
        <dbReference type="ChEBI" id="CHEBI:37563"/>
        <dbReference type="ChEBI" id="CHEBI:43474"/>
        <dbReference type="ChEBI" id="CHEBI:46398"/>
        <dbReference type="ChEBI" id="CHEBI:456216"/>
    </reaction>
</comment>
<feature type="binding site" evidence="11">
    <location>
        <begin position="188"/>
        <end position="193"/>
    </location>
    <ligand>
        <name>CTP</name>
        <dbReference type="ChEBI" id="CHEBI:37563"/>
        <note>allosteric inhibitor</note>
    </ligand>
</feature>
<dbReference type="CDD" id="cd03113">
    <property type="entry name" value="CTPS_N"/>
    <property type="match status" value="1"/>
</dbReference>
<dbReference type="HAMAP" id="MF_01227">
    <property type="entry name" value="PyrG"/>
    <property type="match status" value="1"/>
</dbReference>
<feature type="binding site" evidence="11">
    <location>
        <begin position="240"/>
        <end position="242"/>
    </location>
    <ligand>
        <name>ATP</name>
        <dbReference type="ChEBI" id="CHEBI:30616"/>
    </ligand>
</feature>
<feature type="binding site" evidence="11">
    <location>
        <position position="464"/>
    </location>
    <ligand>
        <name>L-glutamine</name>
        <dbReference type="ChEBI" id="CHEBI:58359"/>
    </ligand>
</feature>
<dbReference type="FunFam" id="3.40.50.300:FF:000009">
    <property type="entry name" value="CTP synthase"/>
    <property type="match status" value="1"/>
</dbReference>
<evidence type="ECO:0000313" key="14">
    <source>
        <dbReference type="EMBL" id="QDV07777.1"/>
    </source>
</evidence>
<evidence type="ECO:0000256" key="7">
    <source>
        <dbReference type="ARBA" id="ARBA00022842"/>
    </source>
</evidence>
<name>A0A518EUJ6_9BACT</name>
<dbReference type="GO" id="GO:0005524">
    <property type="term" value="F:ATP binding"/>
    <property type="evidence" value="ECO:0007669"/>
    <property type="project" value="UniProtKB-KW"/>
</dbReference>
<keyword evidence="15" id="KW-1185">Reference proteome</keyword>
<feature type="binding site" evidence="11">
    <location>
        <position position="357"/>
    </location>
    <ligand>
        <name>L-glutamine</name>
        <dbReference type="ChEBI" id="CHEBI:58359"/>
    </ligand>
</feature>
<dbReference type="GO" id="GO:0046872">
    <property type="term" value="F:metal ion binding"/>
    <property type="evidence" value="ECO:0007669"/>
    <property type="project" value="UniProtKB-KW"/>
</dbReference>
<dbReference type="InterPro" id="IPR017456">
    <property type="entry name" value="CTP_synthase_N"/>
</dbReference>